<dbReference type="CDD" id="cd09274">
    <property type="entry name" value="RNase_HI_RT_Ty3"/>
    <property type="match status" value="1"/>
</dbReference>
<dbReference type="InterPro" id="IPR043128">
    <property type="entry name" value="Rev_trsase/Diguanyl_cyclase"/>
</dbReference>
<evidence type="ECO:0000256" key="13">
    <source>
        <dbReference type="ARBA" id="ARBA00022908"/>
    </source>
</evidence>
<dbReference type="GO" id="GO:0006310">
    <property type="term" value="P:DNA recombination"/>
    <property type="evidence" value="ECO:0007669"/>
    <property type="project" value="UniProtKB-KW"/>
</dbReference>
<dbReference type="Gene3D" id="3.30.70.270">
    <property type="match status" value="2"/>
</dbReference>
<keyword evidence="9" id="KW-0064">Aspartyl protease</keyword>
<evidence type="ECO:0000256" key="17">
    <source>
        <dbReference type="ARBA" id="ARBA00023172"/>
    </source>
</evidence>
<dbReference type="GO" id="GO:0003887">
    <property type="term" value="F:DNA-directed DNA polymerase activity"/>
    <property type="evidence" value="ECO:0007669"/>
    <property type="project" value="UniProtKB-KW"/>
</dbReference>
<dbReference type="GO" id="GO:0003964">
    <property type="term" value="F:RNA-directed DNA polymerase activity"/>
    <property type="evidence" value="ECO:0007669"/>
    <property type="project" value="UniProtKB-KW"/>
</dbReference>
<dbReference type="GO" id="GO:0015074">
    <property type="term" value="P:DNA integration"/>
    <property type="evidence" value="ECO:0007669"/>
    <property type="project" value="UniProtKB-KW"/>
</dbReference>
<dbReference type="InterPro" id="IPR012337">
    <property type="entry name" value="RNaseH-like_sf"/>
</dbReference>
<evidence type="ECO:0000256" key="12">
    <source>
        <dbReference type="ARBA" id="ARBA00022842"/>
    </source>
</evidence>
<dbReference type="Gene3D" id="3.30.420.10">
    <property type="entry name" value="Ribonuclease H-like superfamily/Ribonuclease H"/>
    <property type="match status" value="1"/>
</dbReference>
<dbReference type="SUPFAM" id="SSF56672">
    <property type="entry name" value="DNA/RNA polymerases"/>
    <property type="match status" value="1"/>
</dbReference>
<dbReference type="Pfam" id="PF00078">
    <property type="entry name" value="RVT_1"/>
    <property type="match status" value="1"/>
</dbReference>
<evidence type="ECO:0000256" key="2">
    <source>
        <dbReference type="ARBA" id="ARBA00010879"/>
    </source>
</evidence>
<keyword evidence="16" id="KW-0238">DNA-binding</keyword>
<dbReference type="FunFam" id="3.10.20.370:FF:000003">
    <property type="entry name" value="Transposon Tf2-6 polyprotein"/>
    <property type="match status" value="1"/>
</dbReference>
<evidence type="ECO:0000256" key="14">
    <source>
        <dbReference type="ARBA" id="ARBA00022918"/>
    </source>
</evidence>
<dbReference type="GO" id="GO:0046872">
    <property type="term" value="F:metal ion binding"/>
    <property type="evidence" value="ECO:0007669"/>
    <property type="project" value="UniProtKB-KW"/>
</dbReference>
<evidence type="ECO:0000259" key="22">
    <source>
        <dbReference type="PROSITE" id="PS50878"/>
    </source>
</evidence>
<dbReference type="FunFam" id="1.10.340.70:FF:000001">
    <property type="entry name" value="Retrovirus-related Pol polyprotein from transposon gypsy-like Protein"/>
    <property type="match status" value="1"/>
</dbReference>
<accession>A0A9Q1GEI3</accession>
<dbReference type="GO" id="GO:0004523">
    <property type="term" value="F:RNA-DNA hybrid ribonuclease activity"/>
    <property type="evidence" value="ECO:0007669"/>
    <property type="project" value="UniProtKB-EC"/>
</dbReference>
<dbReference type="InterPro" id="IPR023780">
    <property type="entry name" value="Chromo_domain"/>
</dbReference>
<dbReference type="FunFam" id="3.30.420.10:FF:000032">
    <property type="entry name" value="Retrovirus-related Pol polyprotein from transposon 297-like Protein"/>
    <property type="match status" value="1"/>
</dbReference>
<dbReference type="GO" id="GO:0004190">
    <property type="term" value="F:aspartic-type endopeptidase activity"/>
    <property type="evidence" value="ECO:0007669"/>
    <property type="project" value="UniProtKB-KW"/>
</dbReference>
<feature type="domain" description="Chromo" evidence="21">
    <location>
        <begin position="1507"/>
        <end position="1565"/>
    </location>
</feature>
<evidence type="ECO:0000256" key="15">
    <source>
        <dbReference type="ARBA" id="ARBA00022932"/>
    </source>
</evidence>
<evidence type="ECO:0000256" key="19">
    <source>
        <dbReference type="ARBA" id="ARBA00039658"/>
    </source>
</evidence>
<evidence type="ECO:0000256" key="20">
    <source>
        <dbReference type="SAM" id="MobiDB-lite"/>
    </source>
</evidence>
<dbReference type="Pfam" id="PF16297">
    <property type="entry name" value="DUF4939"/>
    <property type="match status" value="1"/>
</dbReference>
<dbReference type="InterPro" id="IPR050951">
    <property type="entry name" value="Retrovirus_Pol_polyprotein"/>
</dbReference>
<dbReference type="Gene3D" id="1.10.340.70">
    <property type="match status" value="1"/>
</dbReference>
<evidence type="ECO:0000256" key="18">
    <source>
        <dbReference type="ARBA" id="ARBA00023268"/>
    </source>
</evidence>
<dbReference type="SUPFAM" id="SSF53098">
    <property type="entry name" value="Ribonuclease H-like"/>
    <property type="match status" value="1"/>
</dbReference>
<keyword evidence="13" id="KW-0229">DNA integration</keyword>
<evidence type="ECO:0000256" key="1">
    <source>
        <dbReference type="ARBA" id="ARBA00004123"/>
    </source>
</evidence>
<dbReference type="InterPro" id="IPR043502">
    <property type="entry name" value="DNA/RNA_pol_sf"/>
</dbReference>
<evidence type="ECO:0000256" key="16">
    <source>
        <dbReference type="ARBA" id="ARBA00023125"/>
    </source>
</evidence>
<dbReference type="InterPro" id="IPR041577">
    <property type="entry name" value="RT_RNaseH_2"/>
</dbReference>
<dbReference type="GO" id="GO:0005634">
    <property type="term" value="C:nucleus"/>
    <property type="evidence" value="ECO:0007669"/>
    <property type="project" value="UniProtKB-SubCell"/>
</dbReference>
<dbReference type="Pfam" id="PF08284">
    <property type="entry name" value="RVP_2"/>
    <property type="match status" value="1"/>
</dbReference>
<dbReference type="OrthoDB" id="6761011at2759"/>
<dbReference type="PROSITE" id="PS50878">
    <property type="entry name" value="RT_POL"/>
    <property type="match status" value="1"/>
</dbReference>
<dbReference type="Gene3D" id="2.40.50.40">
    <property type="match status" value="1"/>
</dbReference>
<evidence type="ECO:0000313" key="25">
    <source>
        <dbReference type="Proteomes" id="UP001152622"/>
    </source>
</evidence>
<keyword evidence="8" id="KW-0479">Metal-binding</keyword>
<dbReference type="InterPro" id="IPR041588">
    <property type="entry name" value="Integrase_H2C2"/>
</dbReference>
<reference evidence="24" key="1">
    <citation type="journal article" date="2023" name="Science">
        <title>Genome structures resolve the early diversification of teleost fishes.</title>
        <authorList>
            <person name="Parey E."/>
            <person name="Louis A."/>
            <person name="Montfort J."/>
            <person name="Bouchez O."/>
            <person name="Roques C."/>
            <person name="Iampietro C."/>
            <person name="Lluch J."/>
            <person name="Castinel A."/>
            <person name="Donnadieu C."/>
            <person name="Desvignes T."/>
            <person name="Floi Bucao C."/>
            <person name="Jouanno E."/>
            <person name="Wen M."/>
            <person name="Mejri S."/>
            <person name="Dirks R."/>
            <person name="Jansen H."/>
            <person name="Henkel C."/>
            <person name="Chen W.J."/>
            <person name="Zahm M."/>
            <person name="Cabau C."/>
            <person name="Klopp C."/>
            <person name="Thompson A.W."/>
            <person name="Robinson-Rechavi M."/>
            <person name="Braasch I."/>
            <person name="Lecointre G."/>
            <person name="Bobe J."/>
            <person name="Postlethwait J.H."/>
            <person name="Berthelot C."/>
            <person name="Roest Crollius H."/>
            <person name="Guiguen Y."/>
        </authorList>
    </citation>
    <scope>NUCLEOTIDE SEQUENCE</scope>
    <source>
        <strain evidence="24">WJC10195</strain>
    </source>
</reference>
<dbReference type="InterPro" id="IPR001584">
    <property type="entry name" value="Integrase_cat-core"/>
</dbReference>
<keyword evidence="4" id="KW-0645">Protease</keyword>
<dbReference type="InterPro" id="IPR021109">
    <property type="entry name" value="Peptidase_aspartic_dom_sf"/>
</dbReference>
<dbReference type="Gene3D" id="3.10.10.10">
    <property type="entry name" value="HIV Type 1 Reverse Transcriptase, subunit A, domain 1"/>
    <property type="match status" value="1"/>
</dbReference>
<evidence type="ECO:0000256" key="3">
    <source>
        <dbReference type="ARBA" id="ARBA00012180"/>
    </source>
</evidence>
<comment type="subcellular location">
    <subcellularLocation>
        <location evidence="1">Nucleus</location>
    </subcellularLocation>
</comment>
<dbReference type="InterPro" id="IPR056924">
    <property type="entry name" value="SH3_Tf2-1"/>
</dbReference>
<dbReference type="SMART" id="SM00298">
    <property type="entry name" value="CHROMO"/>
    <property type="match status" value="1"/>
</dbReference>
<dbReference type="CDD" id="cd01647">
    <property type="entry name" value="RT_LTR"/>
    <property type="match status" value="1"/>
</dbReference>
<evidence type="ECO:0000256" key="6">
    <source>
        <dbReference type="ARBA" id="ARBA00022695"/>
    </source>
</evidence>
<dbReference type="PANTHER" id="PTHR37984">
    <property type="entry name" value="PROTEIN CBG26694"/>
    <property type="match status" value="1"/>
</dbReference>
<evidence type="ECO:0000256" key="8">
    <source>
        <dbReference type="ARBA" id="ARBA00022723"/>
    </source>
</evidence>
<feature type="region of interest" description="Disordered" evidence="20">
    <location>
        <begin position="420"/>
        <end position="471"/>
    </location>
</feature>
<dbReference type="Pfam" id="PF17921">
    <property type="entry name" value="Integrase_H2C2"/>
    <property type="match status" value="1"/>
</dbReference>
<dbReference type="Pfam" id="PF00385">
    <property type="entry name" value="Chromo"/>
    <property type="match status" value="1"/>
</dbReference>
<evidence type="ECO:0000256" key="9">
    <source>
        <dbReference type="ARBA" id="ARBA00022750"/>
    </source>
</evidence>
<sequence>MAWIKFQLDLPVQFLSSSGAKCTSSPKSSSGLELPVVPAFQFQLDLPVQFQSSSGVKCTSRVKSSSGLEQPVVPAFLFQLDLPVQFQSSSGLEQTSRFRDPVPEWTSGPVQSSSGLEQFESFTNLCIYCVFPSVQLWDYPKASNKHPLLIICLLVVALGSSSYSVRNRTNWPIIMDPADLEQIRHAFSCQTAVSDQQGRRLDDVLEVLRGITEQVAQLSLHQPLPRIPVGPTPPTPEPPPEAPVPSPSREPRVQHPELYRGGLGKCREFLMKCNIVFRMQPTSFASDPCKIAFIMSSLGGSALEWATSVWDSQAPMCNNFVSFTLEMRRVFDHPACGRDATQRLLQVRQGSRSVAEMAIQFRTLAAESGWNDTSLQGAFRQALSEELKDQLATREESNSLNSLISLAIAVDNRLRIRARERGRNPGRHPPSDSTGARQHSSFTGPKSSSVVSEEEPMQLGRVTVDAEERQRRFRTRGGSPVKLGVLTSPIIPDHAAQNRLVFKATLLWRGNSASSSALIDSGADANFIDISFVRKAGIPTEALPTHITAFALDGRSLGLVTHSTIPLQLNLSGNHQETIQLLLIHAKQSSMVLGQTWLRLHNPHIDWRAGRILAWSAHCLASCLRSALPPPGAKCNSSSLPGPDMVNVPSQYHDLSQVFSKSRALSLPPHRPYDCCIDLLAGAKLPSGRLYSLSGPEKLAMETYIHESLASGIIRPSSSPVGAGFFFVGKKDGSLRPCIDYRGLNEVTIRNKYPLPLINTAFEPLSQAVSFTKLDLRNAYHLVRIREGDEWKTAFNTPLGHYEYLVVPFGLTNAPAVFQGMVNDVLRDLLGKCVFVYIDDILIFSKSPQEHILHVREVLQRLLENQLFVKAEKCLFHASSVPFLGFIIEEGSVRADPAKVKAGDRMAPTLITVVAAPLTKLTSTSIPFCWNSEAQLAFEQLKVRFSSAPILSHPDTTRQFTIEVDAPDTGVGAILSQRAALDNKLHPCAFFSRRLSSAERNYDVGDRELLAIKLALEEWRHWLEGAGTPFIVLTDHQNLIYIRSAKRLNARQARWSLFFARFNFSVSFRPGSHNTKADALSRIFSLPSSPADPEPILPASCVVAAVSWKIEEIVRAAQASQPDPRSNPNNSIFVPNSVRSQVLEWVHASCLACHPGVARTVALVRRSFWWPTLKGDTRAFVLACPVCARSKASHQPSSGLLHPLPVPGRPWSHIGVDFVTGLPLSEGNSVILTIVDRFSKAVHFIPLPKLPSALETAELLVLHVVRLHGIPTDIVSDRGPQFSSQVWKAFCVALGASASLSSGFHPQSNGQAERANQDLGAALRCVTARNPASWSRFLPWVEYAHNSLKCASTGMSPFECSLGYQPPLLSVQEAEVAVPSVRSHFLKCKRMWRLSRTALLRSNSRSQRLADLHRTAAPQYRAGQQVWLSTANIPLPSSSKKLQPRFIGPFPIICLINPVSVKLSLPVSLKVHPVFHVSQIKPVASSPLSAPTISPPPSRVIDNAPAYTVSQIIDIRRKGRGFQYLVDWEGYGPEERSWLHKGLILDHSLIRDFHDQFPDKIRPPGTPGGVH</sequence>
<feature type="compositionally biased region" description="Pro residues" evidence="20">
    <location>
        <begin position="225"/>
        <end position="248"/>
    </location>
</feature>
<feature type="domain" description="Integrase catalytic" evidence="23">
    <location>
        <begin position="1206"/>
        <end position="1365"/>
    </location>
</feature>
<keyword evidence="11" id="KW-0378">Hydrolase</keyword>
<dbReference type="Gene3D" id="3.10.20.370">
    <property type="match status" value="1"/>
</dbReference>
<keyword evidence="25" id="KW-1185">Reference proteome</keyword>
<evidence type="ECO:0000256" key="4">
    <source>
        <dbReference type="ARBA" id="ARBA00022670"/>
    </source>
</evidence>
<dbReference type="Pfam" id="PF24626">
    <property type="entry name" value="SH3_Tf2-1"/>
    <property type="match status" value="1"/>
</dbReference>
<keyword evidence="6" id="KW-0548">Nucleotidyltransferase</keyword>
<protein>
    <recommendedName>
        <fullName evidence="19">Gypsy retrotransposon integrase-like protein 1</fullName>
        <ecNumber evidence="3">3.1.26.4</ecNumber>
    </recommendedName>
</protein>
<evidence type="ECO:0000259" key="21">
    <source>
        <dbReference type="PROSITE" id="PS50013"/>
    </source>
</evidence>
<organism evidence="24 25">
    <name type="scientific">Synaphobranchus kaupii</name>
    <name type="common">Kaup's arrowtooth eel</name>
    <dbReference type="NCBI Taxonomy" id="118154"/>
    <lineage>
        <taxon>Eukaryota</taxon>
        <taxon>Metazoa</taxon>
        <taxon>Chordata</taxon>
        <taxon>Craniata</taxon>
        <taxon>Vertebrata</taxon>
        <taxon>Euteleostomi</taxon>
        <taxon>Actinopterygii</taxon>
        <taxon>Neopterygii</taxon>
        <taxon>Teleostei</taxon>
        <taxon>Anguilliformes</taxon>
        <taxon>Synaphobranchidae</taxon>
        <taxon>Synaphobranchus</taxon>
    </lineage>
</organism>
<keyword evidence="10" id="KW-0255">Endonuclease</keyword>
<dbReference type="InterPro" id="IPR000477">
    <property type="entry name" value="RT_dom"/>
</dbReference>
<evidence type="ECO:0000256" key="11">
    <source>
        <dbReference type="ARBA" id="ARBA00022801"/>
    </source>
</evidence>
<dbReference type="InterPro" id="IPR036397">
    <property type="entry name" value="RNaseH_sf"/>
</dbReference>
<dbReference type="SUPFAM" id="SSF54160">
    <property type="entry name" value="Chromo domain-like"/>
    <property type="match status" value="1"/>
</dbReference>
<evidence type="ECO:0000256" key="7">
    <source>
        <dbReference type="ARBA" id="ARBA00022722"/>
    </source>
</evidence>
<evidence type="ECO:0000256" key="10">
    <source>
        <dbReference type="ARBA" id="ARBA00022759"/>
    </source>
</evidence>
<keyword evidence="17" id="KW-0233">DNA recombination</keyword>
<dbReference type="EMBL" id="JAINUF010000001">
    <property type="protein sequence ID" value="KAJ8382801.1"/>
    <property type="molecule type" value="Genomic_DNA"/>
</dbReference>
<feature type="compositionally biased region" description="Polar residues" evidence="20">
    <location>
        <begin position="431"/>
        <end position="446"/>
    </location>
</feature>
<evidence type="ECO:0000259" key="23">
    <source>
        <dbReference type="PROSITE" id="PS50994"/>
    </source>
</evidence>
<dbReference type="InterPro" id="IPR000953">
    <property type="entry name" value="Chromo/chromo_shadow_dom"/>
</dbReference>
<dbReference type="PANTHER" id="PTHR37984:SF5">
    <property type="entry name" value="PROTEIN NYNRIN-LIKE"/>
    <property type="match status" value="1"/>
</dbReference>
<feature type="domain" description="Reverse transcriptase" evidence="22">
    <location>
        <begin position="709"/>
        <end position="888"/>
    </location>
</feature>
<dbReference type="CDD" id="cd00303">
    <property type="entry name" value="retropepsin_like"/>
    <property type="match status" value="1"/>
</dbReference>
<dbReference type="InterPro" id="IPR032549">
    <property type="entry name" value="DUF4939"/>
</dbReference>
<dbReference type="GO" id="GO:0003677">
    <property type="term" value="F:DNA binding"/>
    <property type="evidence" value="ECO:0007669"/>
    <property type="project" value="UniProtKB-KW"/>
</dbReference>
<comment type="similarity">
    <text evidence="2">Belongs to the beta type-B retroviral polymerase family. HERV class-II K(HML-2) pol subfamily.</text>
</comment>
<feature type="region of interest" description="Disordered" evidence="20">
    <location>
        <begin position="224"/>
        <end position="255"/>
    </location>
</feature>
<comment type="caution">
    <text evidence="24">The sequence shown here is derived from an EMBL/GenBank/DDBJ whole genome shotgun (WGS) entry which is preliminary data.</text>
</comment>
<keyword evidence="15" id="KW-0239">DNA-directed DNA polymerase</keyword>
<dbReference type="Pfam" id="PF00665">
    <property type="entry name" value="rve"/>
    <property type="match status" value="1"/>
</dbReference>
<keyword evidence="12" id="KW-0460">Magnesium</keyword>
<keyword evidence="14" id="KW-0695">RNA-directed DNA polymerase</keyword>
<gene>
    <name evidence="24" type="ORF">SKAU_G00035790</name>
</gene>
<dbReference type="EC" id="3.1.26.4" evidence="3"/>
<dbReference type="PROSITE" id="PS50013">
    <property type="entry name" value="CHROMO_2"/>
    <property type="match status" value="1"/>
</dbReference>
<dbReference type="Pfam" id="PF17919">
    <property type="entry name" value="RT_RNaseH_2"/>
    <property type="match status" value="1"/>
</dbReference>
<dbReference type="Gene3D" id="2.40.70.10">
    <property type="entry name" value="Acid Proteases"/>
    <property type="match status" value="1"/>
</dbReference>
<proteinExistence type="inferred from homology"/>
<keyword evidence="18" id="KW-0511">Multifunctional enzyme</keyword>
<evidence type="ECO:0000256" key="5">
    <source>
        <dbReference type="ARBA" id="ARBA00022679"/>
    </source>
</evidence>
<dbReference type="Proteomes" id="UP001152622">
    <property type="component" value="Chromosome 1"/>
</dbReference>
<dbReference type="GO" id="GO:0006508">
    <property type="term" value="P:proteolysis"/>
    <property type="evidence" value="ECO:0007669"/>
    <property type="project" value="UniProtKB-KW"/>
</dbReference>
<name>A0A9Q1GEI3_SYNKA</name>
<keyword evidence="7" id="KW-0540">Nuclease</keyword>
<evidence type="ECO:0000313" key="24">
    <source>
        <dbReference type="EMBL" id="KAJ8382801.1"/>
    </source>
</evidence>
<keyword evidence="5" id="KW-0808">Transferase</keyword>
<dbReference type="InterPro" id="IPR016197">
    <property type="entry name" value="Chromo-like_dom_sf"/>
</dbReference>
<dbReference type="PROSITE" id="PS50994">
    <property type="entry name" value="INTEGRASE"/>
    <property type="match status" value="1"/>
</dbReference>